<dbReference type="EMBL" id="JBIAFJ010000011">
    <property type="protein sequence ID" value="MFE9170863.1"/>
    <property type="molecule type" value="Genomic_DNA"/>
</dbReference>
<feature type="transmembrane region" description="Helical" evidence="2">
    <location>
        <begin position="189"/>
        <end position="216"/>
    </location>
</feature>
<evidence type="ECO:0000256" key="2">
    <source>
        <dbReference type="SAM" id="Phobius"/>
    </source>
</evidence>
<keyword evidence="3" id="KW-0131">Cell cycle</keyword>
<keyword evidence="2" id="KW-0472">Membrane</keyword>
<keyword evidence="3" id="KW-0132">Cell division</keyword>
<feature type="region of interest" description="Disordered" evidence="1">
    <location>
        <begin position="1"/>
        <end position="48"/>
    </location>
</feature>
<keyword evidence="4" id="KW-1185">Reference proteome</keyword>
<reference evidence="3 4" key="1">
    <citation type="submission" date="2024-10" db="EMBL/GenBank/DDBJ databases">
        <title>The Natural Products Discovery Center: Release of the First 8490 Sequenced Strains for Exploring Actinobacteria Biosynthetic Diversity.</title>
        <authorList>
            <person name="Kalkreuter E."/>
            <person name="Kautsar S.A."/>
            <person name="Yang D."/>
            <person name="Bader C.D."/>
            <person name="Teijaro C.N."/>
            <person name="Fluegel L."/>
            <person name="Davis C.M."/>
            <person name="Simpson J.R."/>
            <person name="Lauterbach L."/>
            <person name="Steele A.D."/>
            <person name="Gui C."/>
            <person name="Meng S."/>
            <person name="Li G."/>
            <person name="Viehrig K."/>
            <person name="Ye F."/>
            <person name="Su P."/>
            <person name="Kiefer A.F."/>
            <person name="Nichols A."/>
            <person name="Cepeda A.J."/>
            <person name="Yan W."/>
            <person name="Fan B."/>
            <person name="Jiang Y."/>
            <person name="Adhikari A."/>
            <person name="Zheng C.-J."/>
            <person name="Schuster L."/>
            <person name="Cowan T.M."/>
            <person name="Smanski M.J."/>
            <person name="Chevrette M.G."/>
            <person name="De Carvalho L.P.S."/>
            <person name="Shen B."/>
        </authorList>
    </citation>
    <scope>NUCLEOTIDE SEQUENCE [LARGE SCALE GENOMIC DNA]</scope>
    <source>
        <strain evidence="3 4">NPDC007147</strain>
    </source>
</reference>
<dbReference type="RefSeq" id="WP_388347393.1">
    <property type="nucleotide sequence ID" value="NZ_JBIAFJ010000011.1"/>
</dbReference>
<keyword evidence="2" id="KW-1133">Transmembrane helix</keyword>
<dbReference type="InterPro" id="IPR027417">
    <property type="entry name" value="P-loop_NTPase"/>
</dbReference>
<proteinExistence type="predicted"/>
<feature type="compositionally biased region" description="Low complexity" evidence="1">
    <location>
        <begin position="34"/>
        <end position="45"/>
    </location>
</feature>
<dbReference type="SUPFAM" id="SSF52540">
    <property type="entry name" value="P-loop containing nucleoside triphosphate hydrolases"/>
    <property type="match status" value="1"/>
</dbReference>
<evidence type="ECO:0000313" key="4">
    <source>
        <dbReference type="Proteomes" id="UP001601197"/>
    </source>
</evidence>
<dbReference type="Proteomes" id="UP001601197">
    <property type="component" value="Unassembled WGS sequence"/>
</dbReference>
<comment type="caution">
    <text evidence="3">The sequence shown here is derived from an EMBL/GenBank/DDBJ whole genome shotgun (WGS) entry which is preliminary data.</text>
</comment>
<evidence type="ECO:0000256" key="1">
    <source>
        <dbReference type="SAM" id="MobiDB-lite"/>
    </source>
</evidence>
<dbReference type="Gene3D" id="3.40.50.300">
    <property type="entry name" value="P-loop containing nucleotide triphosphate hydrolases"/>
    <property type="match status" value="1"/>
</dbReference>
<gene>
    <name evidence="3" type="ORF">ACFYNZ_15270</name>
</gene>
<protein>
    <submittedName>
        <fullName evidence="3">Cell division protein FtsK</fullName>
    </submittedName>
</protein>
<dbReference type="GO" id="GO:0051301">
    <property type="term" value="P:cell division"/>
    <property type="evidence" value="ECO:0007669"/>
    <property type="project" value="UniProtKB-KW"/>
</dbReference>
<feature type="compositionally biased region" description="Basic and acidic residues" evidence="1">
    <location>
        <begin position="1"/>
        <end position="10"/>
    </location>
</feature>
<feature type="transmembrane region" description="Helical" evidence="2">
    <location>
        <begin position="147"/>
        <end position="169"/>
    </location>
</feature>
<organism evidence="3 4">
    <name type="scientific">Streptomyces kebangsaanensis</name>
    <dbReference type="NCBI Taxonomy" id="864058"/>
    <lineage>
        <taxon>Bacteria</taxon>
        <taxon>Bacillati</taxon>
        <taxon>Actinomycetota</taxon>
        <taxon>Actinomycetes</taxon>
        <taxon>Kitasatosporales</taxon>
        <taxon>Streptomycetaceae</taxon>
        <taxon>Streptomyces</taxon>
    </lineage>
</organism>
<sequence>MTETTPERVNGHAAPKVSILKLAPEQPPTPAPTDAPTTTPTSTDTSAKRRRVRIDALRRILVEIRTNDGYRALVRHGAYTWGGARILARRAWDSRTTARHERMMRAAEAAGNEELVRHWEERAHAYRLARHKRRVELLQMAINAPKAVFTATAAGTGLLLIVGLMLAWANHDVRDVLTPLNATIELVGWVAFLVSVIWGPVMYSLPVLAIAAAWAVGRHRQAAPAWALPADAEDRDVVPDEGAILRALGNLGIGPLNKAIKDGWQPRWVQPTTRSGNGWHTQLQLPMGVTVEMVNGKKNVLAHNLLRKPVEVWPTEPPKLPGVLDLWVADQGSLSGKVPPWPLLTEGTTDYFKGVPVALSQRGEPIIGQLMAANWIVGGIMGSGKTSIVVALLLGAILDPLVDAEVYVMATNVDYDPLKPRLRALVKGDDPEQLQAALDRLRTLTSEVTERGKLLEELGGESPKLTRELALKDPRMRPRVVVFDECHELFMHKEYGKEAGELAIRVMKKARKVGITLVWVTVSPTADSIPRDVTRNTSHRVAFAVGDQVANDGLLGSGKYKAGIRATELVPGQDVGTAVTYGFTSKPFEVIRSYYVARDPEKGIDQVTPVVERSLGMYEGTGPVDVPAFEVADPLADILAVLGERSRMRTQDVIRGLADRNPGEYGGWSFRDLKRVLDECGHGEYKTGGVMHVSRQRIVDAIADRDEDTGDETDDAF</sequence>
<keyword evidence="2" id="KW-0812">Transmembrane</keyword>
<name>A0ABW6KWJ1_9ACTN</name>
<accession>A0ABW6KWJ1</accession>
<evidence type="ECO:0000313" key="3">
    <source>
        <dbReference type="EMBL" id="MFE9170863.1"/>
    </source>
</evidence>